<gene>
    <name evidence="1" type="ORF">C7476_10917</name>
</gene>
<dbReference type="GO" id="GO:0030246">
    <property type="term" value="F:carbohydrate binding"/>
    <property type="evidence" value="ECO:0007669"/>
    <property type="project" value="InterPro"/>
</dbReference>
<dbReference type="InterPro" id="IPR014718">
    <property type="entry name" value="GH-type_carb-bd"/>
</dbReference>
<organism evidence="1 2">
    <name type="scientific">Phyllobacterium bourgognense</name>
    <dbReference type="NCBI Taxonomy" id="314236"/>
    <lineage>
        <taxon>Bacteria</taxon>
        <taxon>Pseudomonadati</taxon>
        <taxon>Pseudomonadota</taxon>
        <taxon>Alphaproteobacteria</taxon>
        <taxon>Hyphomicrobiales</taxon>
        <taxon>Phyllobacteriaceae</taxon>
        <taxon>Phyllobacterium</taxon>
    </lineage>
</organism>
<dbReference type="AlphaFoldDB" id="A0A368YNR3"/>
<protein>
    <submittedName>
        <fullName evidence="1">Uncharacterized protein DUF4432</fullName>
    </submittedName>
</protein>
<reference evidence="1 2" key="1">
    <citation type="submission" date="2018-07" db="EMBL/GenBank/DDBJ databases">
        <title>Genomic Encyclopedia of Type Strains, Phase III (KMG-III): the genomes of soil and plant-associated and newly described type strains.</title>
        <authorList>
            <person name="Whitman W."/>
        </authorList>
    </citation>
    <scope>NUCLEOTIDE SEQUENCE [LARGE SCALE GENOMIC DNA]</scope>
    <source>
        <strain evidence="1 2">31-25a</strain>
    </source>
</reference>
<dbReference type="OrthoDB" id="9791280at2"/>
<dbReference type="Proteomes" id="UP000253324">
    <property type="component" value="Unassembled WGS sequence"/>
</dbReference>
<dbReference type="RefSeq" id="WP_114430885.1">
    <property type="nucleotide sequence ID" value="NZ_QPJM01000009.1"/>
</dbReference>
<evidence type="ECO:0000313" key="2">
    <source>
        <dbReference type="Proteomes" id="UP000253324"/>
    </source>
</evidence>
<dbReference type="Pfam" id="PF14486">
    <property type="entry name" value="DUF4432"/>
    <property type="match status" value="1"/>
</dbReference>
<dbReference type="Gene3D" id="2.70.98.10">
    <property type="match status" value="1"/>
</dbReference>
<accession>A0A368YNR3</accession>
<dbReference type="EMBL" id="QPJM01000009">
    <property type="protein sequence ID" value="RCW81835.1"/>
    <property type="molecule type" value="Genomic_DNA"/>
</dbReference>
<sequence length="325" mass="35892">MWQAVRGGKDLRPLVGDLRQLASVRRIILDEGPERGVQALAFSTGGGLDFWVLCDRSFDIGPLWWRGTPIAWQSPSGFASPYLRDPHGDGGFGFERLFSGFLVTCGLEHIRQPADGKPLHGHLPFTPGRLLSHGEDWDAAEPVIFCEGETTQARLNGERLRLKRRIEAPIGGAVLRITDEVLNIGGRHETVSMLYHMNFGFPIVGSGTTVSLNDTPLLGPLHDVDLEAQPTVRCFEVGDQSQARCVIRREKSGLRRGTEAIVSWETSTLPHAQVWHDLRPYSQVIGIEPVTSAREYRINQDGTSLAPGNAMPFSLAVSFADFEPY</sequence>
<keyword evidence="2" id="KW-1185">Reference proteome</keyword>
<name>A0A368YNR3_9HYPH</name>
<proteinExistence type="predicted"/>
<evidence type="ECO:0000313" key="1">
    <source>
        <dbReference type="EMBL" id="RCW81835.1"/>
    </source>
</evidence>
<dbReference type="InterPro" id="IPR027839">
    <property type="entry name" value="DUF4432"/>
</dbReference>
<comment type="caution">
    <text evidence="1">The sequence shown here is derived from an EMBL/GenBank/DDBJ whole genome shotgun (WGS) entry which is preliminary data.</text>
</comment>